<dbReference type="InterPro" id="IPR027417">
    <property type="entry name" value="P-loop_NTPase"/>
</dbReference>
<sequence>MAGDPRLRTRFESLLLETLKDFIQLHSSLNTNDNSDLSSLELSVHLFAGALFIQSGHPVIITGPYGSGKSQLAIAINQNYSRQRRLNKSKIKSFRMNSVDFVGKISSTLKYSKEGENINKIHTLHGSVLNENKFMNNIIILEDVHLVSKRPELQRMWSQELRYHMMTINSKAFGYSSLPSSFTSSSLPYTSSSSSASLHCRSSQDSVLPIITTLDNHQSAQTHWIFQLN</sequence>
<name>A0AA85JNT2_TRIRE</name>
<dbReference type="SUPFAM" id="SSF52540">
    <property type="entry name" value="P-loop containing nucleoside triphosphate hydrolases"/>
    <property type="match status" value="1"/>
</dbReference>
<reference evidence="2" key="2">
    <citation type="submission" date="2023-11" db="UniProtKB">
        <authorList>
            <consortium name="WormBaseParasite"/>
        </authorList>
    </citation>
    <scope>IDENTIFICATION</scope>
</reference>
<protein>
    <submittedName>
        <fullName evidence="2">Uncharacterized protein</fullName>
    </submittedName>
</protein>
<accession>A0AA85JNT2</accession>
<dbReference type="AlphaFoldDB" id="A0AA85JNT2"/>
<evidence type="ECO:0000313" key="2">
    <source>
        <dbReference type="WBParaSite" id="TREG1_34990.1"/>
    </source>
</evidence>
<proteinExistence type="predicted"/>
<dbReference type="WBParaSite" id="TREG1_34990.1">
    <property type="protein sequence ID" value="TREG1_34990.1"/>
    <property type="gene ID" value="TREG1_34990"/>
</dbReference>
<organism evidence="1 2">
    <name type="scientific">Trichobilharzia regenti</name>
    <name type="common">Nasal bird schistosome</name>
    <dbReference type="NCBI Taxonomy" id="157069"/>
    <lineage>
        <taxon>Eukaryota</taxon>
        <taxon>Metazoa</taxon>
        <taxon>Spiralia</taxon>
        <taxon>Lophotrochozoa</taxon>
        <taxon>Platyhelminthes</taxon>
        <taxon>Trematoda</taxon>
        <taxon>Digenea</taxon>
        <taxon>Strigeidida</taxon>
        <taxon>Schistosomatoidea</taxon>
        <taxon>Schistosomatidae</taxon>
        <taxon>Trichobilharzia</taxon>
    </lineage>
</organism>
<keyword evidence="1" id="KW-1185">Reference proteome</keyword>
<dbReference type="Gene3D" id="3.40.50.300">
    <property type="entry name" value="P-loop containing nucleotide triphosphate hydrolases"/>
    <property type="match status" value="1"/>
</dbReference>
<dbReference type="Proteomes" id="UP000050795">
    <property type="component" value="Unassembled WGS sequence"/>
</dbReference>
<evidence type="ECO:0000313" key="1">
    <source>
        <dbReference type="Proteomes" id="UP000050795"/>
    </source>
</evidence>
<reference evidence="1" key="1">
    <citation type="submission" date="2022-06" db="EMBL/GenBank/DDBJ databases">
        <authorList>
            <person name="Berger JAMES D."/>
            <person name="Berger JAMES D."/>
        </authorList>
    </citation>
    <scope>NUCLEOTIDE SEQUENCE [LARGE SCALE GENOMIC DNA]</scope>
</reference>